<protein>
    <submittedName>
        <fullName evidence="3">Uncharacterized protein</fullName>
    </submittedName>
</protein>
<proteinExistence type="predicted"/>
<evidence type="ECO:0000313" key="2">
    <source>
        <dbReference type="Proteomes" id="UP000095287"/>
    </source>
</evidence>
<keyword evidence="2" id="KW-1185">Reference proteome</keyword>
<dbReference type="WBParaSite" id="L893_g19498.t1">
    <property type="protein sequence ID" value="L893_g19498.t1"/>
    <property type="gene ID" value="L893_g19498"/>
</dbReference>
<name>A0A1I7YU07_9BILA</name>
<feature type="region of interest" description="Disordered" evidence="1">
    <location>
        <begin position="1"/>
        <end position="86"/>
    </location>
</feature>
<feature type="compositionally biased region" description="Basic residues" evidence="1">
    <location>
        <begin position="45"/>
        <end position="54"/>
    </location>
</feature>
<evidence type="ECO:0000256" key="1">
    <source>
        <dbReference type="SAM" id="MobiDB-lite"/>
    </source>
</evidence>
<accession>A0A1I7YU07</accession>
<feature type="compositionally biased region" description="Basic and acidic residues" evidence="1">
    <location>
        <begin position="19"/>
        <end position="30"/>
    </location>
</feature>
<sequence length="169" mass="18464">MSVFDQDSDSPGSTINVRINEDIRADRQPEDDGAGTARMPSGTSLRRKGKRQRRSPRENVAGLRKLNSQDVGDCGRTNSSRAAPSMASSASFFHVATHSRRLECNRKRRTCLESSPSSKSASQVLCATPSRMSMTSRGKQFMFGAEFQLLCLHVSSSGFCCATSFSSKE</sequence>
<evidence type="ECO:0000313" key="3">
    <source>
        <dbReference type="WBParaSite" id="L893_g19498.t1"/>
    </source>
</evidence>
<dbReference type="AlphaFoldDB" id="A0A1I7YU07"/>
<reference evidence="3" key="1">
    <citation type="submission" date="2016-11" db="UniProtKB">
        <authorList>
            <consortium name="WormBaseParasite"/>
        </authorList>
    </citation>
    <scope>IDENTIFICATION</scope>
</reference>
<dbReference type="Proteomes" id="UP000095287">
    <property type="component" value="Unplaced"/>
</dbReference>
<organism evidence="2 3">
    <name type="scientific">Steinernema glaseri</name>
    <dbReference type="NCBI Taxonomy" id="37863"/>
    <lineage>
        <taxon>Eukaryota</taxon>
        <taxon>Metazoa</taxon>
        <taxon>Ecdysozoa</taxon>
        <taxon>Nematoda</taxon>
        <taxon>Chromadorea</taxon>
        <taxon>Rhabditida</taxon>
        <taxon>Tylenchina</taxon>
        <taxon>Panagrolaimomorpha</taxon>
        <taxon>Strongyloidoidea</taxon>
        <taxon>Steinernematidae</taxon>
        <taxon>Steinernema</taxon>
    </lineage>
</organism>